<dbReference type="Gene3D" id="3.10.20.730">
    <property type="entry name" value="RNAP, epsilon subunit-like"/>
    <property type="match status" value="1"/>
</dbReference>
<evidence type="ECO:0000256" key="4">
    <source>
        <dbReference type="ARBA" id="ARBA00023163"/>
    </source>
</evidence>
<reference evidence="6 7" key="1">
    <citation type="submission" date="2013-08" db="EMBL/GenBank/DDBJ databases">
        <authorList>
            <person name="Huang J."/>
            <person name="Wang G."/>
        </authorList>
    </citation>
    <scope>NUCLEOTIDE SEQUENCE [LARGE SCALE GENOMIC DNA]</scope>
    <source>
        <strain evidence="6 7">JSM 076056</strain>
    </source>
</reference>
<comment type="subunit">
    <text evidence="5">RNAP is composed of a core of 2 alpha, a beta and a beta' subunit. The core is associated with a delta subunit, and at least one of epsilon or omega. When a sigma factor is associated with the core the holoenzyme is formed, which can initiate transcription.</text>
</comment>
<protein>
    <recommendedName>
        <fullName evidence="5">DNA-directed RNA polymerase subunit epsilon</fullName>
        <shortName evidence="5">RNAP epsilon subunit</shortName>
        <ecNumber evidence="5">2.7.7.6</ecNumber>
    </recommendedName>
    <alternativeName>
        <fullName evidence="5">RNA polymerase epsilon subunit</fullName>
    </alternativeName>
    <alternativeName>
        <fullName evidence="5">Transcriptase subunit epsilon</fullName>
    </alternativeName>
</protein>
<proteinExistence type="inferred from homology"/>
<dbReference type="eggNOG" id="COG5503">
    <property type="taxonomic scope" value="Bacteria"/>
</dbReference>
<dbReference type="NCBIfam" id="NF010188">
    <property type="entry name" value="PRK13667.1"/>
    <property type="match status" value="1"/>
</dbReference>
<keyword evidence="3 5" id="KW-0548">Nucleotidyltransferase</keyword>
<comment type="caution">
    <text evidence="6">The sequence shown here is derived from an EMBL/GenBank/DDBJ whole genome shotgun (WGS) entry which is preliminary data.</text>
</comment>
<dbReference type="AlphaFoldDB" id="A0A0A5GHT7"/>
<evidence type="ECO:0000256" key="2">
    <source>
        <dbReference type="ARBA" id="ARBA00022679"/>
    </source>
</evidence>
<comment type="function">
    <text evidence="5">A non-essential component of RNA polymerase (RNAP).</text>
</comment>
<keyword evidence="4 5" id="KW-0804">Transcription</keyword>
<dbReference type="OrthoDB" id="2147503at2"/>
<evidence type="ECO:0000256" key="3">
    <source>
        <dbReference type="ARBA" id="ARBA00022695"/>
    </source>
</evidence>
<dbReference type="RefSeq" id="WP_026800733.1">
    <property type="nucleotide sequence ID" value="NZ_AULI01000009.1"/>
</dbReference>
<dbReference type="Pfam" id="PF07288">
    <property type="entry name" value="RpoY"/>
    <property type="match status" value="1"/>
</dbReference>
<dbReference type="Proteomes" id="UP000030528">
    <property type="component" value="Unassembled WGS sequence"/>
</dbReference>
<sequence>MIYKVLHQSMPEQVPVRERTTALYIEGESERDVRYKLADRQINIEYIQLLQGDHLEYEQQSEDFKLENI</sequence>
<evidence type="ECO:0000256" key="1">
    <source>
        <dbReference type="ARBA" id="ARBA00022478"/>
    </source>
</evidence>
<accession>A0A0A5GHT7</accession>
<comment type="similarity">
    <text evidence="5">Belongs to the RNA polymerase subunit epsilon family.</text>
</comment>
<organism evidence="6 7">
    <name type="scientific">Pontibacillus halophilus JSM 076056 = DSM 19796</name>
    <dbReference type="NCBI Taxonomy" id="1385510"/>
    <lineage>
        <taxon>Bacteria</taxon>
        <taxon>Bacillati</taxon>
        <taxon>Bacillota</taxon>
        <taxon>Bacilli</taxon>
        <taxon>Bacillales</taxon>
        <taxon>Bacillaceae</taxon>
        <taxon>Pontibacillus</taxon>
    </lineage>
</organism>
<dbReference type="InterPro" id="IPR009907">
    <property type="entry name" value="RpoY"/>
</dbReference>
<dbReference type="GO" id="GO:0003677">
    <property type="term" value="F:DNA binding"/>
    <property type="evidence" value="ECO:0007669"/>
    <property type="project" value="UniProtKB-UniRule"/>
</dbReference>
<dbReference type="EC" id="2.7.7.6" evidence="5"/>
<evidence type="ECO:0000313" key="7">
    <source>
        <dbReference type="Proteomes" id="UP000030528"/>
    </source>
</evidence>
<keyword evidence="7" id="KW-1185">Reference proteome</keyword>
<keyword evidence="1 5" id="KW-0240">DNA-directed RNA polymerase</keyword>
<evidence type="ECO:0000256" key="5">
    <source>
        <dbReference type="HAMAP-Rule" id="MF_01553"/>
    </source>
</evidence>
<evidence type="ECO:0000313" key="6">
    <source>
        <dbReference type="EMBL" id="KGX91549.1"/>
    </source>
</evidence>
<dbReference type="GO" id="GO:0000428">
    <property type="term" value="C:DNA-directed RNA polymerase complex"/>
    <property type="evidence" value="ECO:0007669"/>
    <property type="project" value="UniProtKB-KW"/>
</dbReference>
<dbReference type="STRING" id="1385510.GCA_000425205_02393"/>
<dbReference type="EMBL" id="AVPE01000009">
    <property type="protein sequence ID" value="KGX91549.1"/>
    <property type="molecule type" value="Genomic_DNA"/>
</dbReference>
<dbReference type="GO" id="GO:0006351">
    <property type="term" value="P:DNA-templated transcription"/>
    <property type="evidence" value="ECO:0007669"/>
    <property type="project" value="UniProtKB-UniRule"/>
</dbReference>
<gene>
    <name evidence="5" type="primary">rpoY</name>
    <name evidence="6" type="ORF">N781_03390</name>
</gene>
<keyword evidence="2 5" id="KW-0808">Transferase</keyword>
<name>A0A0A5GHT7_9BACI</name>
<dbReference type="GO" id="GO:0003899">
    <property type="term" value="F:DNA-directed RNA polymerase activity"/>
    <property type="evidence" value="ECO:0007669"/>
    <property type="project" value="UniProtKB-UniRule"/>
</dbReference>
<dbReference type="HAMAP" id="MF_01553">
    <property type="entry name" value="RNApol_bact_RpoY"/>
    <property type="match status" value="1"/>
</dbReference>
<comment type="catalytic activity">
    <reaction evidence="5">
        <text>RNA(n) + a ribonucleoside 5'-triphosphate = RNA(n+1) + diphosphate</text>
        <dbReference type="Rhea" id="RHEA:21248"/>
        <dbReference type="Rhea" id="RHEA-COMP:14527"/>
        <dbReference type="Rhea" id="RHEA-COMP:17342"/>
        <dbReference type="ChEBI" id="CHEBI:33019"/>
        <dbReference type="ChEBI" id="CHEBI:61557"/>
        <dbReference type="ChEBI" id="CHEBI:140395"/>
        <dbReference type="EC" id="2.7.7.6"/>
    </reaction>
</comment>